<dbReference type="NCBIfam" id="NF005556">
    <property type="entry name" value="PRK07226.1"/>
    <property type="match status" value="1"/>
</dbReference>
<dbReference type="InterPro" id="IPR041720">
    <property type="entry name" value="FbaB-like"/>
</dbReference>
<dbReference type="SMART" id="SM01133">
    <property type="entry name" value="DeoC"/>
    <property type="match status" value="1"/>
</dbReference>
<sequence>MNGTQRRMRRLFDKTSGNALILALDHGANEGMIEGLGAIPSILEALPTSKVQGVILNKGLAKHFSALIPADVSLIIQMNAGTRHGSPSYNKSIVCSISEALRLGADAVSVHVNIGNELEDRMLADLGEITDEAHQLGIPVLATVFARGSQIVNEHDSSLVAHCIRIGAELGPDIVAVPYPNNGDAFRKAVEASPVPVLVTGGPLGQTTEGAISNTLRGLESGCKGCCIGRNIFQTKNPIESMEKLAEVTHKNIIKTDS</sequence>
<dbReference type="STRING" id="246191.SAMN05660337_3116"/>
<dbReference type="CDD" id="cd00958">
    <property type="entry name" value="DhnA"/>
    <property type="match status" value="1"/>
</dbReference>
<gene>
    <name evidence="1" type="ORF">SAMN05660337_3116</name>
</gene>
<organism evidence="1 2">
    <name type="scientific">Maridesulfovibrio ferrireducens</name>
    <dbReference type="NCBI Taxonomy" id="246191"/>
    <lineage>
        <taxon>Bacteria</taxon>
        <taxon>Pseudomonadati</taxon>
        <taxon>Thermodesulfobacteriota</taxon>
        <taxon>Desulfovibrionia</taxon>
        <taxon>Desulfovibrionales</taxon>
        <taxon>Desulfovibrionaceae</taxon>
        <taxon>Maridesulfovibrio</taxon>
    </lineage>
</organism>
<dbReference type="InterPro" id="IPR002915">
    <property type="entry name" value="DeoC/FbaB/LacD_aldolase"/>
</dbReference>
<dbReference type="InterPro" id="IPR050456">
    <property type="entry name" value="DeoC/FbaB_aldolase"/>
</dbReference>
<evidence type="ECO:0000313" key="2">
    <source>
        <dbReference type="Proteomes" id="UP000199053"/>
    </source>
</evidence>
<dbReference type="Proteomes" id="UP000199053">
    <property type="component" value="Unassembled WGS sequence"/>
</dbReference>
<dbReference type="EMBL" id="FNGA01000005">
    <property type="protein sequence ID" value="SDL50066.1"/>
    <property type="molecule type" value="Genomic_DNA"/>
</dbReference>
<reference evidence="2" key="1">
    <citation type="submission" date="2016-10" db="EMBL/GenBank/DDBJ databases">
        <authorList>
            <person name="Varghese N."/>
            <person name="Submissions S."/>
        </authorList>
    </citation>
    <scope>NUCLEOTIDE SEQUENCE [LARGE SCALE GENOMIC DNA]</scope>
    <source>
        <strain evidence="2">DSM 16995</strain>
    </source>
</reference>
<proteinExistence type="predicted"/>
<dbReference type="SUPFAM" id="SSF51569">
    <property type="entry name" value="Aldolase"/>
    <property type="match status" value="1"/>
</dbReference>
<dbReference type="OrthoDB" id="5915071at2"/>
<keyword evidence="2" id="KW-1185">Reference proteome</keyword>
<name>A0A1G9KKD0_9BACT</name>
<dbReference type="RefSeq" id="WP_092162743.1">
    <property type="nucleotide sequence ID" value="NZ_FNGA01000005.1"/>
</dbReference>
<dbReference type="Gene3D" id="3.20.20.70">
    <property type="entry name" value="Aldolase class I"/>
    <property type="match status" value="1"/>
</dbReference>
<evidence type="ECO:0000313" key="1">
    <source>
        <dbReference type="EMBL" id="SDL50066.1"/>
    </source>
</evidence>
<dbReference type="PIRSF" id="PIRSF038992">
    <property type="entry name" value="Aldolase_Ia"/>
    <property type="match status" value="1"/>
</dbReference>
<dbReference type="InterPro" id="IPR013785">
    <property type="entry name" value="Aldolase_TIM"/>
</dbReference>
<dbReference type="Pfam" id="PF01791">
    <property type="entry name" value="DeoC"/>
    <property type="match status" value="1"/>
</dbReference>
<dbReference type="PANTHER" id="PTHR47916">
    <property type="entry name" value="FRUCTOSE-BISPHOSPHATE ALDOLASE CLASS 1"/>
    <property type="match status" value="1"/>
</dbReference>
<accession>A0A1G9KKD0</accession>
<dbReference type="GO" id="GO:0004332">
    <property type="term" value="F:fructose-bisphosphate aldolase activity"/>
    <property type="evidence" value="ECO:0007669"/>
    <property type="project" value="InterPro"/>
</dbReference>
<dbReference type="PANTHER" id="PTHR47916:SF1">
    <property type="entry name" value="3-HYDROXY-5-PHOSPHONOOXYPENTANE-2,4-DIONE THIOLASE"/>
    <property type="match status" value="1"/>
</dbReference>
<protein>
    <submittedName>
        <fullName evidence="1">Fructose-bisphosphate aldolase, class I</fullName>
    </submittedName>
</protein>
<dbReference type="AlphaFoldDB" id="A0A1G9KKD0"/>